<protein>
    <submittedName>
        <fullName evidence="2">Alpha/beta hydrolase family protein</fullName>
    </submittedName>
</protein>
<dbReference type="Gene3D" id="3.40.50.1820">
    <property type="entry name" value="alpha/beta hydrolase"/>
    <property type="match status" value="1"/>
</dbReference>
<sequence length="216" mass="24277">MTTFVFIHGGGGSGWEYHLVEPELRRRGHDVVAPDMPTEDDALDFEDYADAVVAEIGDRRDLVVVGHSFGGFTAPLMCERVPVRLLVMLSAMIPKPGENPGDWWAKTGHVWPEGDDIAMFLHDVPRDLAEEALRRGRDQSGTPTSKPWPLAKWPDVPTRYLMPRDDRFFTPEFIRPLVRERLGITEPDEMGGSHCVYLSRPVELAEKLIALSEAES</sequence>
<dbReference type="InterPro" id="IPR029058">
    <property type="entry name" value="AB_hydrolase_fold"/>
</dbReference>
<gene>
    <name evidence="2" type="ORF">EV193_102699</name>
</gene>
<dbReference type="GO" id="GO:0016787">
    <property type="term" value="F:hydrolase activity"/>
    <property type="evidence" value="ECO:0007669"/>
    <property type="project" value="UniProtKB-KW"/>
</dbReference>
<dbReference type="InterPro" id="IPR052897">
    <property type="entry name" value="Sec-Metab_Biosynth_Hydrolase"/>
</dbReference>
<organism evidence="2 3">
    <name type="scientific">Herbihabitans rhizosphaerae</name>
    <dbReference type="NCBI Taxonomy" id="1872711"/>
    <lineage>
        <taxon>Bacteria</taxon>
        <taxon>Bacillati</taxon>
        <taxon>Actinomycetota</taxon>
        <taxon>Actinomycetes</taxon>
        <taxon>Pseudonocardiales</taxon>
        <taxon>Pseudonocardiaceae</taxon>
        <taxon>Herbihabitans</taxon>
    </lineage>
</organism>
<evidence type="ECO:0000313" key="2">
    <source>
        <dbReference type="EMBL" id="RZS43718.1"/>
    </source>
</evidence>
<dbReference type="EMBL" id="SGWQ01000002">
    <property type="protein sequence ID" value="RZS43718.1"/>
    <property type="molecule type" value="Genomic_DNA"/>
</dbReference>
<reference evidence="2 3" key="1">
    <citation type="submission" date="2019-02" db="EMBL/GenBank/DDBJ databases">
        <title>Genomic Encyclopedia of Type Strains, Phase IV (KMG-IV): sequencing the most valuable type-strain genomes for metagenomic binning, comparative biology and taxonomic classification.</title>
        <authorList>
            <person name="Goeker M."/>
        </authorList>
    </citation>
    <scope>NUCLEOTIDE SEQUENCE [LARGE SCALE GENOMIC DNA]</scope>
    <source>
        <strain evidence="2 3">DSM 101727</strain>
    </source>
</reference>
<comment type="caution">
    <text evidence="2">The sequence shown here is derived from an EMBL/GenBank/DDBJ whole genome shotgun (WGS) entry which is preliminary data.</text>
</comment>
<dbReference type="RefSeq" id="WP_130343519.1">
    <property type="nucleotide sequence ID" value="NZ_SGWQ01000002.1"/>
</dbReference>
<dbReference type="PANTHER" id="PTHR37017:SF11">
    <property type="entry name" value="ESTERASE_LIPASE_THIOESTERASE DOMAIN-CONTAINING PROTEIN"/>
    <property type="match status" value="1"/>
</dbReference>
<dbReference type="AlphaFoldDB" id="A0A4Q7L2E2"/>
<feature type="domain" description="AB hydrolase-1" evidence="1">
    <location>
        <begin position="4"/>
        <end position="206"/>
    </location>
</feature>
<keyword evidence="3" id="KW-1185">Reference proteome</keyword>
<dbReference type="SUPFAM" id="SSF53474">
    <property type="entry name" value="alpha/beta-Hydrolases"/>
    <property type="match status" value="1"/>
</dbReference>
<dbReference type="OrthoDB" id="9773549at2"/>
<keyword evidence="2" id="KW-0378">Hydrolase</keyword>
<name>A0A4Q7L2E2_9PSEU</name>
<dbReference type="Pfam" id="PF12697">
    <property type="entry name" value="Abhydrolase_6"/>
    <property type="match status" value="1"/>
</dbReference>
<dbReference type="InterPro" id="IPR000073">
    <property type="entry name" value="AB_hydrolase_1"/>
</dbReference>
<evidence type="ECO:0000259" key="1">
    <source>
        <dbReference type="Pfam" id="PF12697"/>
    </source>
</evidence>
<accession>A0A4Q7L2E2</accession>
<evidence type="ECO:0000313" key="3">
    <source>
        <dbReference type="Proteomes" id="UP000294257"/>
    </source>
</evidence>
<dbReference type="Proteomes" id="UP000294257">
    <property type="component" value="Unassembled WGS sequence"/>
</dbReference>
<proteinExistence type="predicted"/>
<dbReference type="PANTHER" id="PTHR37017">
    <property type="entry name" value="AB HYDROLASE-1 DOMAIN-CONTAINING PROTEIN-RELATED"/>
    <property type="match status" value="1"/>
</dbReference>